<dbReference type="InterPro" id="IPR035901">
    <property type="entry name" value="GIY-YIG_endonuc_sf"/>
</dbReference>
<proteinExistence type="predicted"/>
<reference evidence="1 2" key="1">
    <citation type="submission" date="2020-04" db="EMBL/GenBank/DDBJ databases">
        <title>A Flavivirga sp. nov.</title>
        <authorList>
            <person name="Sun X."/>
        </authorList>
    </citation>
    <scope>NUCLEOTIDE SEQUENCE [LARGE SCALE GENOMIC DNA]</scope>
    <source>
        <strain evidence="1 2">Y03</strain>
    </source>
</reference>
<protein>
    <submittedName>
        <fullName evidence="1">Uncharacterized protein</fullName>
    </submittedName>
</protein>
<sequence>MELKFGNHRSKDLQNDWNEYWEGNFVFEVLSELEKNEKENINYDVELNILQDMLIEELNINNTY</sequence>
<keyword evidence="2" id="KW-1185">Reference proteome</keyword>
<dbReference type="Proteomes" id="UP000746690">
    <property type="component" value="Unassembled WGS sequence"/>
</dbReference>
<dbReference type="Gene3D" id="3.40.1440.10">
    <property type="entry name" value="GIY-YIG endonuclease"/>
    <property type="match status" value="1"/>
</dbReference>
<evidence type="ECO:0000313" key="1">
    <source>
        <dbReference type="EMBL" id="NMH88684.1"/>
    </source>
</evidence>
<name>A0ABX1S2M8_9FLAO</name>
<comment type="caution">
    <text evidence="1">The sequence shown here is derived from an EMBL/GenBank/DDBJ whole genome shotgun (WGS) entry which is preliminary data.</text>
</comment>
<dbReference type="RefSeq" id="WP_169674896.1">
    <property type="nucleotide sequence ID" value="NZ_JABBHF010000008.1"/>
</dbReference>
<gene>
    <name evidence="1" type="ORF">HHX25_14320</name>
</gene>
<organism evidence="1 2">
    <name type="scientific">Flavivirga algicola</name>
    <dbReference type="NCBI Taxonomy" id="2729136"/>
    <lineage>
        <taxon>Bacteria</taxon>
        <taxon>Pseudomonadati</taxon>
        <taxon>Bacteroidota</taxon>
        <taxon>Flavobacteriia</taxon>
        <taxon>Flavobacteriales</taxon>
        <taxon>Flavobacteriaceae</taxon>
        <taxon>Flavivirga</taxon>
    </lineage>
</organism>
<evidence type="ECO:0000313" key="2">
    <source>
        <dbReference type="Proteomes" id="UP000746690"/>
    </source>
</evidence>
<accession>A0ABX1S2M8</accession>
<dbReference type="EMBL" id="JABBHF010000008">
    <property type="protein sequence ID" value="NMH88684.1"/>
    <property type="molecule type" value="Genomic_DNA"/>
</dbReference>